<feature type="compositionally biased region" description="Polar residues" evidence="1">
    <location>
        <begin position="1"/>
        <end position="19"/>
    </location>
</feature>
<accession>A0AAE0A5F7</accession>
<dbReference type="EMBL" id="JANJYJ010000006">
    <property type="protein sequence ID" value="KAK3204366.1"/>
    <property type="molecule type" value="Genomic_DNA"/>
</dbReference>
<sequence length="257" mass="29181">MSCRNQTTTRGENSRANQDANEEANPTLRQPVEEANPALNLIARVLEQQKRLLAYMNRGGRNAVGRGSVGTSEAVVTLEQFKKLGPPFSKERRTFFRLGDRRRSIGERDDNLEMLYNQKRSFSTRLTPSSRSGSNNESISLFLKQKPMGPPHLYCNTPLRQTKLGKTDAIKKELRDRVCKSFARWMYDAGISFNVVKYPSFNTFYEAIGQYGLGVKPSSYHEVRVSLLKKEVELTLNAMKEHKTELRTYGCSTLSDG</sequence>
<gene>
    <name evidence="2" type="ORF">Dsin_018412</name>
</gene>
<protein>
    <submittedName>
        <fullName evidence="2">Uncharacterized protein</fullName>
    </submittedName>
</protein>
<evidence type="ECO:0000313" key="3">
    <source>
        <dbReference type="Proteomes" id="UP001281410"/>
    </source>
</evidence>
<dbReference type="AlphaFoldDB" id="A0AAE0A5F7"/>
<comment type="caution">
    <text evidence="2">The sequence shown here is derived from an EMBL/GenBank/DDBJ whole genome shotgun (WGS) entry which is preliminary data.</text>
</comment>
<evidence type="ECO:0000313" key="2">
    <source>
        <dbReference type="EMBL" id="KAK3204366.1"/>
    </source>
</evidence>
<keyword evidence="3" id="KW-1185">Reference proteome</keyword>
<proteinExistence type="predicted"/>
<reference evidence="2" key="1">
    <citation type="journal article" date="2023" name="Plant J.">
        <title>Genome sequences and population genomics provide insights into the demographic history, inbreeding, and mutation load of two 'living fossil' tree species of Dipteronia.</title>
        <authorList>
            <person name="Feng Y."/>
            <person name="Comes H.P."/>
            <person name="Chen J."/>
            <person name="Zhu S."/>
            <person name="Lu R."/>
            <person name="Zhang X."/>
            <person name="Li P."/>
            <person name="Qiu J."/>
            <person name="Olsen K.M."/>
            <person name="Qiu Y."/>
        </authorList>
    </citation>
    <scope>NUCLEOTIDE SEQUENCE</scope>
    <source>
        <strain evidence="2">NBL</strain>
    </source>
</reference>
<dbReference type="Proteomes" id="UP001281410">
    <property type="component" value="Unassembled WGS sequence"/>
</dbReference>
<name>A0AAE0A5F7_9ROSI</name>
<organism evidence="2 3">
    <name type="scientific">Dipteronia sinensis</name>
    <dbReference type="NCBI Taxonomy" id="43782"/>
    <lineage>
        <taxon>Eukaryota</taxon>
        <taxon>Viridiplantae</taxon>
        <taxon>Streptophyta</taxon>
        <taxon>Embryophyta</taxon>
        <taxon>Tracheophyta</taxon>
        <taxon>Spermatophyta</taxon>
        <taxon>Magnoliopsida</taxon>
        <taxon>eudicotyledons</taxon>
        <taxon>Gunneridae</taxon>
        <taxon>Pentapetalae</taxon>
        <taxon>rosids</taxon>
        <taxon>malvids</taxon>
        <taxon>Sapindales</taxon>
        <taxon>Sapindaceae</taxon>
        <taxon>Hippocastanoideae</taxon>
        <taxon>Acereae</taxon>
        <taxon>Dipteronia</taxon>
    </lineage>
</organism>
<feature type="region of interest" description="Disordered" evidence="1">
    <location>
        <begin position="1"/>
        <end position="32"/>
    </location>
</feature>
<evidence type="ECO:0000256" key="1">
    <source>
        <dbReference type="SAM" id="MobiDB-lite"/>
    </source>
</evidence>